<organism evidence="2 3">
    <name type="scientific">Trichogramma kaykai</name>
    <dbReference type="NCBI Taxonomy" id="54128"/>
    <lineage>
        <taxon>Eukaryota</taxon>
        <taxon>Metazoa</taxon>
        <taxon>Ecdysozoa</taxon>
        <taxon>Arthropoda</taxon>
        <taxon>Hexapoda</taxon>
        <taxon>Insecta</taxon>
        <taxon>Pterygota</taxon>
        <taxon>Neoptera</taxon>
        <taxon>Endopterygota</taxon>
        <taxon>Hymenoptera</taxon>
        <taxon>Apocrita</taxon>
        <taxon>Proctotrupomorpha</taxon>
        <taxon>Chalcidoidea</taxon>
        <taxon>Trichogrammatidae</taxon>
        <taxon>Trichogramma</taxon>
    </lineage>
</organism>
<evidence type="ECO:0000313" key="2">
    <source>
        <dbReference type="EMBL" id="KAL3404899.1"/>
    </source>
</evidence>
<feature type="chain" id="PRO_5044748551" description="Protein TsetseEP domain-containing protein" evidence="1">
    <location>
        <begin position="19"/>
        <end position="255"/>
    </location>
</feature>
<dbReference type="Proteomes" id="UP001627154">
    <property type="component" value="Unassembled WGS sequence"/>
</dbReference>
<name>A0ABD2XJ41_9HYME</name>
<comment type="caution">
    <text evidence="2">The sequence shown here is derived from an EMBL/GenBank/DDBJ whole genome shotgun (WGS) entry which is preliminary data.</text>
</comment>
<keyword evidence="3" id="KW-1185">Reference proteome</keyword>
<evidence type="ECO:0000256" key="1">
    <source>
        <dbReference type="SAM" id="SignalP"/>
    </source>
</evidence>
<gene>
    <name evidence="2" type="ORF">TKK_002554</name>
</gene>
<accession>A0ABD2XJ41</accession>
<evidence type="ECO:0008006" key="4">
    <source>
        <dbReference type="Google" id="ProtNLM"/>
    </source>
</evidence>
<sequence>MKSVIALAVFFLVCGAQARVTKDDVESRGMFKEQLKIFIDYVEATMKPTLNENRQKFEQIKKDMENASIEAAKFHDDREKEILEILMSDQQTRMREAAAKLKIDTTMCDREDTVVAMNYSLYKSDVMKCSQDNVSKSLELVHEALEAIDKTYATIAEQASNAKKCVDEATLSSSLSVAKCLTKAKVAADMAWIKAPGQLDLLKLKIESLILTSKLDDCKKNEAYKVIKAEAISVEGEIRDCLFDLIIDAVKEIKH</sequence>
<dbReference type="AlphaFoldDB" id="A0ABD2XJ41"/>
<evidence type="ECO:0000313" key="3">
    <source>
        <dbReference type="Proteomes" id="UP001627154"/>
    </source>
</evidence>
<feature type="signal peptide" evidence="1">
    <location>
        <begin position="1"/>
        <end position="18"/>
    </location>
</feature>
<keyword evidence="1" id="KW-0732">Signal</keyword>
<reference evidence="2 3" key="1">
    <citation type="journal article" date="2024" name="bioRxiv">
        <title>A reference genome for Trichogramma kaykai: A tiny desert-dwelling parasitoid wasp with competing sex-ratio distorters.</title>
        <authorList>
            <person name="Culotta J."/>
            <person name="Lindsey A.R."/>
        </authorList>
    </citation>
    <scope>NUCLEOTIDE SEQUENCE [LARGE SCALE GENOMIC DNA]</scope>
    <source>
        <strain evidence="2 3">KSX58</strain>
    </source>
</reference>
<proteinExistence type="predicted"/>
<protein>
    <recommendedName>
        <fullName evidence="4">Protein TsetseEP domain-containing protein</fullName>
    </recommendedName>
</protein>
<dbReference type="EMBL" id="JBJJXI010000022">
    <property type="protein sequence ID" value="KAL3404899.1"/>
    <property type="molecule type" value="Genomic_DNA"/>
</dbReference>